<accession>A0A917RZ25</accession>
<proteinExistence type="predicted"/>
<comment type="caution">
    <text evidence="1">The sequence shown here is derived from an EMBL/GenBank/DDBJ whole genome shotgun (WGS) entry which is preliminary data.</text>
</comment>
<organism evidence="1 2">
    <name type="scientific">Microlunatus endophyticus</name>
    <dbReference type="NCBI Taxonomy" id="1716077"/>
    <lineage>
        <taxon>Bacteria</taxon>
        <taxon>Bacillati</taxon>
        <taxon>Actinomycetota</taxon>
        <taxon>Actinomycetes</taxon>
        <taxon>Propionibacteriales</taxon>
        <taxon>Propionibacteriaceae</taxon>
        <taxon>Microlunatus</taxon>
    </lineage>
</organism>
<evidence type="ECO:0000313" key="1">
    <source>
        <dbReference type="EMBL" id="GGL46217.1"/>
    </source>
</evidence>
<sequence>MNTAPDKVIASFDSASVLHAALVAALEGRPFSNLGNPEPLGRLVRVAARLPWPLLRGIYSRIGGAEGIPPDRLGEIDLSAVASAFAGAYPRRRYPAAVIGASNGALTHLAAAMQIPWLPQTVLVPVSRHAEPERADLALEFGRRWGADLLAANPQVVLHQMHDAAQDELMIARMAYFRVKWQALPEAYATFLAERLTPGAPVFLAEDRLTWPATRVGDRHWFQTGGLGGLSPEEHLAAPHAPAPDEQAPEAEWGVEPGFVDAIRQWCADHDHPLVRISYRGPQQASGPVAQILRSWQRERGERSDELIIPSFILGDPWRTINRALVPYWTYFAVRDAVSALDEYLASADRFRRVFVLGFQHGAESPGLARPEDYRSVIGRHGAESVMVGVRTRQWPHDIGSLARYGQALDDLPPGSRPWEPLCPDAVITALQQSGMVTG</sequence>
<reference evidence="1" key="1">
    <citation type="journal article" date="2014" name="Int. J. Syst. Evol. Microbiol.">
        <title>Complete genome sequence of Corynebacterium casei LMG S-19264T (=DSM 44701T), isolated from a smear-ripened cheese.</title>
        <authorList>
            <consortium name="US DOE Joint Genome Institute (JGI-PGF)"/>
            <person name="Walter F."/>
            <person name="Albersmeier A."/>
            <person name="Kalinowski J."/>
            <person name="Ruckert C."/>
        </authorList>
    </citation>
    <scope>NUCLEOTIDE SEQUENCE</scope>
    <source>
        <strain evidence="1">CGMCC 4.7306</strain>
    </source>
</reference>
<dbReference type="RefSeq" id="WP_188893151.1">
    <property type="nucleotide sequence ID" value="NZ_BMMZ01000001.1"/>
</dbReference>
<protein>
    <submittedName>
        <fullName evidence="1">Uncharacterized protein</fullName>
    </submittedName>
</protein>
<name>A0A917RZ25_9ACTN</name>
<gene>
    <name evidence="1" type="ORF">GCM10011575_00170</name>
</gene>
<dbReference type="AlphaFoldDB" id="A0A917RZ25"/>
<reference evidence="1" key="2">
    <citation type="submission" date="2020-09" db="EMBL/GenBank/DDBJ databases">
        <authorList>
            <person name="Sun Q."/>
            <person name="Zhou Y."/>
        </authorList>
    </citation>
    <scope>NUCLEOTIDE SEQUENCE</scope>
    <source>
        <strain evidence="1">CGMCC 4.7306</strain>
    </source>
</reference>
<evidence type="ECO:0000313" key="2">
    <source>
        <dbReference type="Proteomes" id="UP000613840"/>
    </source>
</evidence>
<dbReference type="Proteomes" id="UP000613840">
    <property type="component" value="Unassembled WGS sequence"/>
</dbReference>
<dbReference type="EMBL" id="BMMZ01000001">
    <property type="protein sequence ID" value="GGL46217.1"/>
    <property type="molecule type" value="Genomic_DNA"/>
</dbReference>
<keyword evidence="2" id="KW-1185">Reference proteome</keyword>